<dbReference type="EMBL" id="JACHEK010000005">
    <property type="protein sequence ID" value="MBB6144712.1"/>
    <property type="molecule type" value="Genomic_DNA"/>
</dbReference>
<dbReference type="RefSeq" id="WP_050059707.1">
    <property type="nucleotide sequence ID" value="NZ_JACHEK010000005.1"/>
</dbReference>
<dbReference type="SUPFAM" id="SSF52266">
    <property type="entry name" value="SGNH hydrolase"/>
    <property type="match status" value="1"/>
</dbReference>
<dbReference type="AlphaFoldDB" id="A0A841JTI1"/>
<feature type="chain" id="PRO_5032364797" description="SGNH hydrolase-type esterase domain-containing protein" evidence="1">
    <location>
        <begin position="21"/>
        <end position="800"/>
    </location>
</feature>
<proteinExistence type="predicted"/>
<organism evidence="2 3">
    <name type="scientific">Silvibacterium bohemicum</name>
    <dbReference type="NCBI Taxonomy" id="1577686"/>
    <lineage>
        <taxon>Bacteria</taxon>
        <taxon>Pseudomonadati</taxon>
        <taxon>Acidobacteriota</taxon>
        <taxon>Terriglobia</taxon>
        <taxon>Terriglobales</taxon>
        <taxon>Acidobacteriaceae</taxon>
        <taxon>Silvibacterium</taxon>
    </lineage>
</organism>
<dbReference type="CDD" id="cd00229">
    <property type="entry name" value="SGNH_hydrolase"/>
    <property type="match status" value="1"/>
</dbReference>
<feature type="signal peptide" evidence="1">
    <location>
        <begin position="1"/>
        <end position="20"/>
    </location>
</feature>
<dbReference type="InterPro" id="IPR036514">
    <property type="entry name" value="SGNH_hydro_sf"/>
</dbReference>
<reference evidence="2 3" key="1">
    <citation type="submission" date="2020-08" db="EMBL/GenBank/DDBJ databases">
        <title>Genomic Encyclopedia of Type Strains, Phase IV (KMG-IV): sequencing the most valuable type-strain genomes for metagenomic binning, comparative biology and taxonomic classification.</title>
        <authorList>
            <person name="Goeker M."/>
        </authorList>
    </citation>
    <scope>NUCLEOTIDE SEQUENCE [LARGE SCALE GENOMIC DNA]</scope>
    <source>
        <strain evidence="2 3">DSM 103733</strain>
    </source>
</reference>
<evidence type="ECO:0000313" key="2">
    <source>
        <dbReference type="EMBL" id="MBB6144712.1"/>
    </source>
</evidence>
<keyword evidence="3" id="KW-1185">Reference proteome</keyword>
<dbReference type="GO" id="GO:0016788">
    <property type="term" value="F:hydrolase activity, acting on ester bonds"/>
    <property type="evidence" value="ECO:0007669"/>
    <property type="project" value="UniProtKB-ARBA"/>
</dbReference>
<keyword evidence="1" id="KW-0732">Signal</keyword>
<accession>A0A841JTI1</accession>
<sequence length="800" mass="82225">MKKLLQLFAFVCLCIAPLMAQAPAGYVTVNGSHLTDSSGNPVVNGTISFAPVTSAGAAASFRVNGNGQAISSPVSATVTNGAFSLNLADTNLTAPQNVCFAVTVVDNVSGNQLLGPGYGCVQPSANTTTSAWCASGVCDFDQYQPNLAAQTLIQTGPAGQAPTITVGTVTVGTTADDAVVALVQTSATQFTRNYQMNITLPLAPSATDTTKVPLAGGTMTGNLNVPSVNNLPSTEYKTVSDNPGQLQNLWRYLHSAQVYQGDYPSAGMDVIIQGDSLWRGDQANSVAQGSCSPANIAVPQYSQNRQAEQIRIALQAQYGYGGTGLQPVFAQALSCAIPDPELYTITGTTAQSTILGPQFSSPSGSSAASLLQMSAGQVLTWNAGGLPYTIARVYCGDTTSSGALSIAIDGVASGTACGASNSTPIARVATSTPIAAYTNHTLTLTCTTAPCYVYGIEGRPSTGGGVAGVRVHNLATGGAPSQWFAGHNDFESLINNGFTTTGSAQLVIYAMGTNDVGLGYSLAQYEANVQSTFSYELAKGNCGSACAPVVLAYRPGLDVIASQPEFAYLTSYAKSLNLPVVDQTNRWGTSCTTGCWWLGNDNIHMNDGGNLDSAHTILNALTDVMHGQPINPTFGDTGLNPGVVGVTSPAVSGFIGPPGYVWNQVPGIPSQKGFYGWQTGNGLNLAGTIGLSDPHYSGVVFGANSRNDFCVHTPASGGDFLNCLDAHFRVRMNTGEVDTILSVLDDGNGNMGVAGVITPNGGVSGPATAPSGACPTSGAWVFSKDGHATFCNAGTWVTKI</sequence>
<evidence type="ECO:0000313" key="3">
    <source>
        <dbReference type="Proteomes" id="UP000538666"/>
    </source>
</evidence>
<gene>
    <name evidence="2" type="ORF">HNQ77_002668</name>
</gene>
<dbReference type="Proteomes" id="UP000538666">
    <property type="component" value="Unassembled WGS sequence"/>
</dbReference>
<comment type="caution">
    <text evidence="2">The sequence shown here is derived from an EMBL/GenBank/DDBJ whole genome shotgun (WGS) entry which is preliminary data.</text>
</comment>
<evidence type="ECO:0000256" key="1">
    <source>
        <dbReference type="SAM" id="SignalP"/>
    </source>
</evidence>
<dbReference type="OrthoDB" id="123099at2"/>
<evidence type="ECO:0008006" key="4">
    <source>
        <dbReference type="Google" id="ProtNLM"/>
    </source>
</evidence>
<name>A0A841JTI1_9BACT</name>
<dbReference type="Gene3D" id="3.40.50.1110">
    <property type="entry name" value="SGNH hydrolase"/>
    <property type="match status" value="1"/>
</dbReference>
<protein>
    <recommendedName>
        <fullName evidence="4">SGNH hydrolase-type esterase domain-containing protein</fullName>
    </recommendedName>
</protein>